<feature type="domain" description="Integrase catalytic" evidence="1">
    <location>
        <begin position="105"/>
        <end position="178"/>
    </location>
</feature>
<evidence type="ECO:0000313" key="2">
    <source>
        <dbReference type="EMBL" id="KAJ9544358.1"/>
    </source>
</evidence>
<name>A0AA38T4X4_9ASTR</name>
<dbReference type="InterPro" id="IPR039537">
    <property type="entry name" value="Retrotran_Ty1/copia-like"/>
</dbReference>
<dbReference type="Gene3D" id="3.30.420.10">
    <property type="entry name" value="Ribonuclease H-like superfamily/Ribonuclease H"/>
    <property type="match status" value="1"/>
</dbReference>
<sequence>MTITSSERCLGNIFFSNSHLVISGSKIDLGEVSCSLQLIEQIIDAWQRVTVLDSDLVQLPVVDAHVKKSSCSSGRWKSSTTFLFDLSEVTMVLSSKTVLWKLSLIGKNFSSVRTPQQNGVAERRNRTLIEAARSMLIEANLATQFWAEAVNTACYTQNRSLIVKHFRRTPYELFRNRKPSIEHLHIFGCVCYILNNKDNLGKFVS</sequence>
<dbReference type="InterPro" id="IPR036397">
    <property type="entry name" value="RNaseH_sf"/>
</dbReference>
<keyword evidence="3" id="KW-1185">Reference proteome</keyword>
<organism evidence="2 3">
    <name type="scientific">Centaurea solstitialis</name>
    <name type="common">yellow star-thistle</name>
    <dbReference type="NCBI Taxonomy" id="347529"/>
    <lineage>
        <taxon>Eukaryota</taxon>
        <taxon>Viridiplantae</taxon>
        <taxon>Streptophyta</taxon>
        <taxon>Embryophyta</taxon>
        <taxon>Tracheophyta</taxon>
        <taxon>Spermatophyta</taxon>
        <taxon>Magnoliopsida</taxon>
        <taxon>eudicotyledons</taxon>
        <taxon>Gunneridae</taxon>
        <taxon>Pentapetalae</taxon>
        <taxon>asterids</taxon>
        <taxon>campanulids</taxon>
        <taxon>Asterales</taxon>
        <taxon>Asteraceae</taxon>
        <taxon>Carduoideae</taxon>
        <taxon>Cardueae</taxon>
        <taxon>Centaureinae</taxon>
        <taxon>Centaurea</taxon>
    </lineage>
</organism>
<dbReference type="GO" id="GO:0003676">
    <property type="term" value="F:nucleic acid binding"/>
    <property type="evidence" value="ECO:0007669"/>
    <property type="project" value="InterPro"/>
</dbReference>
<proteinExistence type="predicted"/>
<dbReference type="PANTHER" id="PTHR42648">
    <property type="entry name" value="TRANSPOSASE, PUTATIVE-RELATED"/>
    <property type="match status" value="1"/>
</dbReference>
<gene>
    <name evidence="2" type="ORF">OSB04_024065</name>
</gene>
<dbReference type="InterPro" id="IPR012337">
    <property type="entry name" value="RNaseH-like_sf"/>
</dbReference>
<dbReference type="PROSITE" id="PS50994">
    <property type="entry name" value="INTEGRASE"/>
    <property type="match status" value="1"/>
</dbReference>
<accession>A0AA38T4X4</accession>
<dbReference type="PANTHER" id="PTHR42648:SF32">
    <property type="entry name" value="RIBONUCLEASE H-LIKE DOMAIN, GAG-PRE-INTEGRASE DOMAIN PROTEIN-RELATED"/>
    <property type="match status" value="1"/>
</dbReference>
<dbReference type="Proteomes" id="UP001172457">
    <property type="component" value="Chromosome 6"/>
</dbReference>
<evidence type="ECO:0000259" key="1">
    <source>
        <dbReference type="PROSITE" id="PS50994"/>
    </source>
</evidence>
<protein>
    <recommendedName>
        <fullName evidence="1">Integrase catalytic domain-containing protein</fullName>
    </recommendedName>
</protein>
<evidence type="ECO:0000313" key="3">
    <source>
        <dbReference type="Proteomes" id="UP001172457"/>
    </source>
</evidence>
<reference evidence="2" key="1">
    <citation type="submission" date="2023-03" db="EMBL/GenBank/DDBJ databases">
        <title>Chromosome-scale reference genome and RAD-based genetic map of yellow starthistle (Centaurea solstitialis) reveal putative structural variation and QTLs associated with invader traits.</title>
        <authorList>
            <person name="Reatini B."/>
            <person name="Cang F.A."/>
            <person name="Jiang Q."/>
            <person name="Mckibben M.T.W."/>
            <person name="Barker M.S."/>
            <person name="Rieseberg L.H."/>
            <person name="Dlugosch K.M."/>
        </authorList>
    </citation>
    <scope>NUCLEOTIDE SEQUENCE</scope>
    <source>
        <strain evidence="2">CAN-66</strain>
        <tissue evidence="2">Leaf</tissue>
    </source>
</reference>
<dbReference type="GO" id="GO:0015074">
    <property type="term" value="P:DNA integration"/>
    <property type="evidence" value="ECO:0007669"/>
    <property type="project" value="InterPro"/>
</dbReference>
<dbReference type="EMBL" id="JARYMX010000006">
    <property type="protein sequence ID" value="KAJ9544358.1"/>
    <property type="molecule type" value="Genomic_DNA"/>
</dbReference>
<dbReference type="SUPFAM" id="SSF53098">
    <property type="entry name" value="Ribonuclease H-like"/>
    <property type="match status" value="1"/>
</dbReference>
<comment type="caution">
    <text evidence="2">The sequence shown here is derived from an EMBL/GenBank/DDBJ whole genome shotgun (WGS) entry which is preliminary data.</text>
</comment>
<dbReference type="InterPro" id="IPR001584">
    <property type="entry name" value="Integrase_cat-core"/>
</dbReference>
<dbReference type="AlphaFoldDB" id="A0AA38T4X4"/>